<comment type="caution">
    <text evidence="1">The sequence shown here is derived from an EMBL/GenBank/DDBJ whole genome shotgun (WGS) entry which is preliminary data.</text>
</comment>
<dbReference type="Proteomes" id="UP000297762">
    <property type="component" value="Unassembled WGS sequence"/>
</dbReference>
<dbReference type="Pfam" id="PF16138">
    <property type="entry name" value="DUF4846"/>
    <property type="match status" value="1"/>
</dbReference>
<name>A0A4V6QM66_9LEPT</name>
<dbReference type="OrthoDB" id="5511471at2"/>
<dbReference type="AlphaFoldDB" id="A0A4V6QM66"/>
<keyword evidence="2" id="KW-1185">Reference proteome</keyword>
<evidence type="ECO:0008006" key="3">
    <source>
        <dbReference type="Google" id="ProtNLM"/>
    </source>
</evidence>
<accession>A0A4V6QM66</accession>
<evidence type="ECO:0000313" key="2">
    <source>
        <dbReference type="Proteomes" id="UP000297762"/>
    </source>
</evidence>
<reference evidence="1" key="1">
    <citation type="journal article" date="2019" name="PLoS Negl. Trop. Dis.">
        <title>Revisiting the worldwide diversity of Leptospira species in the environment.</title>
        <authorList>
            <person name="Vincent A.T."/>
            <person name="Schiettekatte O."/>
            <person name="Bourhy P."/>
            <person name="Veyrier F.J."/>
            <person name="Picardeau M."/>
        </authorList>
    </citation>
    <scope>NUCLEOTIDE SEQUENCE [LARGE SCALE GENOMIC DNA]</scope>
    <source>
        <strain evidence="1">201702455</strain>
    </source>
</reference>
<dbReference type="RefSeq" id="WP_135649862.1">
    <property type="nucleotide sequence ID" value="NZ_RQGF01000028.1"/>
</dbReference>
<proteinExistence type="predicted"/>
<evidence type="ECO:0000313" key="1">
    <source>
        <dbReference type="EMBL" id="TGL60692.1"/>
    </source>
</evidence>
<sequence>MKKFLPLFGTVLFLFVPIFEQKAESRSIRDIATPKGCVREEYPKGSYQEWLRDLDLKPDPRIFSYKGQEIKRELYNVHSVISKPLLFEIDIEQCADWGMRFWADYHRDSKKLSRLYLYNYSGKKRYYSSYGKDYLSFLKVSFDETNSWSVKKGAKTVLEDKLVPGDMILQNENGGVGHLSVLMDSCSFADGKRLFLIGYSFMPAQEFHIERNPNRKDGWYDIASFVSYLKEYFPYGEPVFRRF</sequence>
<protein>
    <recommendedName>
        <fullName evidence="3">Lipoprotein</fullName>
    </recommendedName>
</protein>
<gene>
    <name evidence="1" type="ORF">EHQ64_12790</name>
</gene>
<organism evidence="1 2">
    <name type="scientific">Leptospira sarikeiensis</name>
    <dbReference type="NCBI Taxonomy" id="2484943"/>
    <lineage>
        <taxon>Bacteria</taxon>
        <taxon>Pseudomonadati</taxon>
        <taxon>Spirochaetota</taxon>
        <taxon>Spirochaetia</taxon>
        <taxon>Leptospirales</taxon>
        <taxon>Leptospiraceae</taxon>
        <taxon>Leptospira</taxon>
    </lineage>
</organism>
<dbReference type="InterPro" id="IPR032315">
    <property type="entry name" value="DUF4846"/>
</dbReference>
<dbReference type="EMBL" id="RQGF01000028">
    <property type="protein sequence ID" value="TGL60692.1"/>
    <property type="molecule type" value="Genomic_DNA"/>
</dbReference>